<comment type="caution">
    <text evidence="4">The sequence shown here is derived from an EMBL/GenBank/DDBJ whole genome shotgun (WGS) entry which is preliminary data.</text>
</comment>
<sequence length="94" mass="10878">MDTNDEVIRLIAKHILKAETIIFFTGAGTSVHSGIPDFRSDGGLWEKFNPLEVATIRAFRKNPDKVWEFFRIIYEDFQPVKPNLGHYAITEIQR</sequence>
<evidence type="ECO:0000259" key="3">
    <source>
        <dbReference type="PROSITE" id="PS50305"/>
    </source>
</evidence>
<evidence type="ECO:0000256" key="1">
    <source>
        <dbReference type="ARBA" id="ARBA00022679"/>
    </source>
</evidence>
<reference evidence="4" key="1">
    <citation type="journal article" date="2014" name="Front. Microbiol.">
        <title>High frequency of phylogenetically diverse reductive dehalogenase-homologous genes in deep subseafloor sedimentary metagenomes.</title>
        <authorList>
            <person name="Kawai M."/>
            <person name="Futagami T."/>
            <person name="Toyoda A."/>
            <person name="Takaki Y."/>
            <person name="Nishi S."/>
            <person name="Hori S."/>
            <person name="Arai W."/>
            <person name="Tsubouchi T."/>
            <person name="Morono Y."/>
            <person name="Uchiyama I."/>
            <person name="Ito T."/>
            <person name="Fujiyama A."/>
            <person name="Inagaki F."/>
            <person name="Takami H."/>
        </authorList>
    </citation>
    <scope>NUCLEOTIDE SEQUENCE</scope>
    <source>
        <strain evidence="4">Expedition CK06-06</strain>
    </source>
</reference>
<dbReference type="GO" id="GO:0017136">
    <property type="term" value="F:histone deacetylase activity, NAD-dependent"/>
    <property type="evidence" value="ECO:0007669"/>
    <property type="project" value="TreeGrafter"/>
</dbReference>
<evidence type="ECO:0000256" key="2">
    <source>
        <dbReference type="ARBA" id="ARBA00023027"/>
    </source>
</evidence>
<organism evidence="4">
    <name type="scientific">marine sediment metagenome</name>
    <dbReference type="NCBI Taxonomy" id="412755"/>
    <lineage>
        <taxon>unclassified sequences</taxon>
        <taxon>metagenomes</taxon>
        <taxon>ecological metagenomes</taxon>
    </lineage>
</organism>
<dbReference type="InterPro" id="IPR029035">
    <property type="entry name" value="DHS-like_NAD/FAD-binding_dom"/>
</dbReference>
<dbReference type="EMBL" id="BARW01012669">
    <property type="protein sequence ID" value="GAI73061.1"/>
    <property type="molecule type" value="Genomic_DNA"/>
</dbReference>
<feature type="domain" description="Deacetylase sirtuin-type" evidence="3">
    <location>
        <begin position="1"/>
        <end position="94"/>
    </location>
</feature>
<dbReference type="PANTHER" id="PTHR11085">
    <property type="entry name" value="NAD-DEPENDENT PROTEIN DEACYLASE SIRTUIN-5, MITOCHONDRIAL-RELATED"/>
    <property type="match status" value="1"/>
</dbReference>
<dbReference type="Gene3D" id="3.40.50.1220">
    <property type="entry name" value="TPP-binding domain"/>
    <property type="match status" value="1"/>
</dbReference>
<protein>
    <recommendedName>
        <fullName evidence="3">Deacetylase sirtuin-type domain-containing protein</fullName>
    </recommendedName>
</protein>
<gene>
    <name evidence="4" type="ORF">S12H4_23720</name>
</gene>
<dbReference type="InterPro" id="IPR003000">
    <property type="entry name" value="Sirtuin"/>
</dbReference>
<evidence type="ECO:0000313" key="4">
    <source>
        <dbReference type="EMBL" id="GAI73061.1"/>
    </source>
</evidence>
<dbReference type="SUPFAM" id="SSF52467">
    <property type="entry name" value="DHS-like NAD/FAD-binding domain"/>
    <property type="match status" value="1"/>
</dbReference>
<feature type="non-terminal residue" evidence="4">
    <location>
        <position position="94"/>
    </location>
</feature>
<dbReference type="AlphaFoldDB" id="X1S1N0"/>
<dbReference type="PROSITE" id="PS50305">
    <property type="entry name" value="SIRTUIN"/>
    <property type="match status" value="1"/>
</dbReference>
<dbReference type="InterPro" id="IPR026590">
    <property type="entry name" value="Ssirtuin_cat_dom"/>
</dbReference>
<keyword evidence="2" id="KW-0520">NAD</keyword>
<dbReference type="Pfam" id="PF02146">
    <property type="entry name" value="SIR2"/>
    <property type="match status" value="1"/>
</dbReference>
<dbReference type="PANTHER" id="PTHR11085:SF10">
    <property type="entry name" value="NAD-DEPENDENT PROTEIN DEACYLASE SIRTUIN-5, MITOCHONDRIAL-RELATED"/>
    <property type="match status" value="1"/>
</dbReference>
<dbReference type="InterPro" id="IPR050134">
    <property type="entry name" value="NAD-dep_sirtuin_deacylases"/>
</dbReference>
<name>X1S1N0_9ZZZZ</name>
<dbReference type="GO" id="GO:0005634">
    <property type="term" value="C:nucleus"/>
    <property type="evidence" value="ECO:0007669"/>
    <property type="project" value="TreeGrafter"/>
</dbReference>
<accession>X1S1N0</accession>
<keyword evidence="1" id="KW-0808">Transferase</keyword>
<proteinExistence type="predicted"/>
<dbReference type="GO" id="GO:0070403">
    <property type="term" value="F:NAD+ binding"/>
    <property type="evidence" value="ECO:0007669"/>
    <property type="project" value="InterPro"/>
</dbReference>